<dbReference type="Proteomes" id="UP001472677">
    <property type="component" value="Unassembled WGS sequence"/>
</dbReference>
<organism evidence="4 5">
    <name type="scientific">Hibiscus sabdariffa</name>
    <name type="common">roselle</name>
    <dbReference type="NCBI Taxonomy" id="183260"/>
    <lineage>
        <taxon>Eukaryota</taxon>
        <taxon>Viridiplantae</taxon>
        <taxon>Streptophyta</taxon>
        <taxon>Embryophyta</taxon>
        <taxon>Tracheophyta</taxon>
        <taxon>Spermatophyta</taxon>
        <taxon>Magnoliopsida</taxon>
        <taxon>eudicotyledons</taxon>
        <taxon>Gunneridae</taxon>
        <taxon>Pentapetalae</taxon>
        <taxon>rosids</taxon>
        <taxon>malvids</taxon>
        <taxon>Malvales</taxon>
        <taxon>Malvaceae</taxon>
        <taxon>Malvoideae</taxon>
        <taxon>Hibiscus</taxon>
    </lineage>
</organism>
<dbReference type="Gene3D" id="3.10.10.10">
    <property type="entry name" value="HIV Type 1 Reverse Transcriptase, subunit A, domain 1"/>
    <property type="match status" value="1"/>
</dbReference>
<dbReference type="Pfam" id="PF00078">
    <property type="entry name" value="RVT_1"/>
    <property type="match status" value="1"/>
</dbReference>
<dbReference type="Gene3D" id="3.10.20.370">
    <property type="match status" value="1"/>
</dbReference>
<evidence type="ECO:0000313" key="4">
    <source>
        <dbReference type="EMBL" id="KAK8590231.1"/>
    </source>
</evidence>
<dbReference type="InterPro" id="IPR043128">
    <property type="entry name" value="Rev_trsase/Diguanyl_cyclase"/>
</dbReference>
<proteinExistence type="predicted"/>
<keyword evidence="1" id="KW-0511">Multifunctional enzyme</keyword>
<dbReference type="PANTHER" id="PTHR37984:SF5">
    <property type="entry name" value="PROTEIN NYNRIN-LIKE"/>
    <property type="match status" value="1"/>
</dbReference>
<feature type="domain" description="Reverse transcriptase/retrotransposon-derived protein RNase H-like" evidence="3">
    <location>
        <begin position="160"/>
        <end position="251"/>
    </location>
</feature>
<dbReference type="InterPro" id="IPR043502">
    <property type="entry name" value="DNA/RNA_pol_sf"/>
</dbReference>
<reference evidence="4 5" key="1">
    <citation type="journal article" date="2024" name="G3 (Bethesda)">
        <title>Genome assembly of Hibiscus sabdariffa L. provides insights into metabolisms of medicinal natural products.</title>
        <authorList>
            <person name="Kim T."/>
        </authorList>
    </citation>
    <scope>NUCLEOTIDE SEQUENCE [LARGE SCALE GENOMIC DNA]</scope>
    <source>
        <strain evidence="4">TK-2024</strain>
        <tissue evidence="4">Old leaves</tissue>
    </source>
</reference>
<comment type="caution">
    <text evidence="4">The sequence shown here is derived from an EMBL/GenBank/DDBJ whole genome shotgun (WGS) entry which is preliminary data.</text>
</comment>
<dbReference type="Pfam" id="PF17919">
    <property type="entry name" value="RT_RNaseH_2"/>
    <property type="match status" value="1"/>
</dbReference>
<dbReference type="EMBL" id="JBBPBM010000004">
    <property type="protein sequence ID" value="KAK8590231.1"/>
    <property type="molecule type" value="Genomic_DNA"/>
</dbReference>
<dbReference type="SUPFAM" id="SSF56672">
    <property type="entry name" value="DNA/RNA polymerases"/>
    <property type="match status" value="1"/>
</dbReference>
<evidence type="ECO:0000259" key="2">
    <source>
        <dbReference type="Pfam" id="PF00078"/>
    </source>
</evidence>
<dbReference type="Gene3D" id="3.30.70.270">
    <property type="match status" value="2"/>
</dbReference>
<dbReference type="PANTHER" id="PTHR37984">
    <property type="entry name" value="PROTEIN CBG26694"/>
    <property type="match status" value="1"/>
</dbReference>
<evidence type="ECO:0000256" key="1">
    <source>
        <dbReference type="ARBA" id="ARBA00023268"/>
    </source>
</evidence>
<dbReference type="InterPro" id="IPR000477">
    <property type="entry name" value="RT_dom"/>
</dbReference>
<sequence length="261" mass="30432">MFDQLKDAVVFSKIDLRFGYYQMRVKEEDVPKNAFRTRYGHFQFLVMSFGLTNAPAICMHLINRVFKPYLDKFVVLYAKFSKCEFWLNEVSFLGHVILVEGIKVDLKKIQTILDWRTPRNVSEVKSFLGLAGYYQRFVEGFSSIATGLTKQIRKDVPFVWSETQQRSFDQLKKALTHVPVLTQPESGNEFTVYSGASHLGLGCVLMQDWKVVAYASRQLKPHELNYLTHNLELAAIVFTLKIWRHYLYGEKCYLVKRYSNP</sequence>
<protein>
    <submittedName>
        <fullName evidence="4">Uncharacterized protein</fullName>
    </submittedName>
</protein>
<dbReference type="CDD" id="cd01647">
    <property type="entry name" value="RT_LTR"/>
    <property type="match status" value="1"/>
</dbReference>
<dbReference type="InterPro" id="IPR050951">
    <property type="entry name" value="Retrovirus_Pol_polyprotein"/>
</dbReference>
<accession>A0ABR2G111</accession>
<dbReference type="InterPro" id="IPR041577">
    <property type="entry name" value="RT_RNaseH_2"/>
</dbReference>
<name>A0ABR2G111_9ROSI</name>
<keyword evidence="5" id="KW-1185">Reference proteome</keyword>
<feature type="domain" description="Reverse transcriptase" evidence="2">
    <location>
        <begin position="4"/>
        <end position="78"/>
    </location>
</feature>
<gene>
    <name evidence="4" type="ORF">V6N12_024610</name>
</gene>
<evidence type="ECO:0000259" key="3">
    <source>
        <dbReference type="Pfam" id="PF17919"/>
    </source>
</evidence>
<evidence type="ECO:0000313" key="5">
    <source>
        <dbReference type="Proteomes" id="UP001472677"/>
    </source>
</evidence>